<sequence>MHWIVKKTLFAAITWFLAISISILIIVLAPGNPALMLLTQFLQSGMSYDRALQMVVAYIGYSPNEPWYNMWMKYLSNVITGNLGVSIVYRTPVAQMIAGAIPWSIFFVSYSLSITLAISILLGLALTYYRRNILFTRTTTSILTILNSIPNWILAAIFFVYIGARWKLLPYMGPYSSNVVPGLNAPFILSVLHHYTLPMLVMVLTSLPGWTFGMAAMSSSVIREDYVVAARARGLPSRRILTAYIAKNSILPIYANIGVTFAWLLVGTVWIESQFLLPGLGTLLSVTSSARDYPVMVGTYVIVITAIILANFLTDITYGLIDPRARVEEQ</sequence>
<dbReference type="Proteomes" id="UP001529235">
    <property type="component" value="Unassembled WGS sequence"/>
</dbReference>
<keyword evidence="2 5" id="KW-0812">Transmembrane</keyword>
<dbReference type="PROSITE" id="PS50928">
    <property type="entry name" value="ABC_TM1"/>
    <property type="match status" value="1"/>
</dbReference>
<feature type="transmembrane region" description="Helical" evidence="5">
    <location>
        <begin position="253"/>
        <end position="277"/>
    </location>
</feature>
<reference evidence="7 8" key="1">
    <citation type="submission" date="2023-05" db="EMBL/GenBank/DDBJ databases">
        <title>A new hyperthermophilic archaea 'Ignisphaera cupida' sp. nov. and description of the family 'Ignisphaeraceae' fam. nov.</title>
        <authorList>
            <person name="Podosokorskaya O.A."/>
            <person name="Elcheninov A.G."/>
            <person name="Klukina A."/>
            <person name="Merkel A.Y."/>
        </authorList>
    </citation>
    <scope>NUCLEOTIDE SEQUENCE [LARGE SCALE GENOMIC DNA]</scope>
    <source>
        <strain evidence="7 8">4213-co</strain>
    </source>
</reference>
<evidence type="ECO:0000256" key="3">
    <source>
        <dbReference type="ARBA" id="ARBA00022989"/>
    </source>
</evidence>
<dbReference type="Gene3D" id="1.10.3720.10">
    <property type="entry name" value="MetI-like"/>
    <property type="match status" value="1"/>
</dbReference>
<dbReference type="AlphaFoldDB" id="A0ABD4Z8A8"/>
<dbReference type="InterPro" id="IPR035906">
    <property type="entry name" value="MetI-like_sf"/>
</dbReference>
<keyword evidence="4 5" id="KW-0472">Membrane</keyword>
<evidence type="ECO:0000256" key="4">
    <source>
        <dbReference type="ARBA" id="ARBA00023136"/>
    </source>
</evidence>
<proteinExistence type="inferred from homology"/>
<evidence type="ECO:0000256" key="1">
    <source>
        <dbReference type="ARBA" id="ARBA00004141"/>
    </source>
</evidence>
<dbReference type="GO" id="GO:0005886">
    <property type="term" value="C:plasma membrane"/>
    <property type="evidence" value="ECO:0007669"/>
    <property type="project" value="UniProtKB-SubCell"/>
</dbReference>
<comment type="similarity">
    <text evidence="5">Belongs to the binding-protein-dependent transport system permease family.</text>
</comment>
<dbReference type="CDD" id="cd06261">
    <property type="entry name" value="TM_PBP2"/>
    <property type="match status" value="1"/>
</dbReference>
<evidence type="ECO:0000313" key="7">
    <source>
        <dbReference type="EMBL" id="MDK6029450.1"/>
    </source>
</evidence>
<keyword evidence="3 5" id="KW-1133">Transmembrane helix</keyword>
<comment type="caution">
    <text evidence="7">The sequence shown here is derived from an EMBL/GenBank/DDBJ whole genome shotgun (WGS) entry which is preliminary data.</text>
</comment>
<evidence type="ECO:0000313" key="8">
    <source>
        <dbReference type="Proteomes" id="UP001529235"/>
    </source>
</evidence>
<dbReference type="Pfam" id="PF00528">
    <property type="entry name" value="BPD_transp_1"/>
    <property type="match status" value="1"/>
</dbReference>
<evidence type="ECO:0000256" key="5">
    <source>
        <dbReference type="RuleBase" id="RU363032"/>
    </source>
</evidence>
<accession>A0ABD4Z8A8</accession>
<protein>
    <submittedName>
        <fullName evidence="7">ABC transporter permease</fullName>
    </submittedName>
</protein>
<dbReference type="PANTHER" id="PTHR43376:SF1">
    <property type="entry name" value="OLIGOPEPTIDE TRANSPORT SYSTEM PERMEASE PROTEIN"/>
    <property type="match status" value="1"/>
</dbReference>
<comment type="subcellular location">
    <subcellularLocation>
        <location evidence="5">Cell membrane</location>
        <topology evidence="5">Multi-pass membrane protein</topology>
    </subcellularLocation>
    <subcellularLocation>
        <location evidence="1">Membrane</location>
        <topology evidence="1">Multi-pass membrane protein</topology>
    </subcellularLocation>
</comment>
<dbReference type="SUPFAM" id="SSF161098">
    <property type="entry name" value="MetI-like"/>
    <property type="match status" value="1"/>
</dbReference>
<dbReference type="PANTHER" id="PTHR43376">
    <property type="entry name" value="OLIGOPEPTIDE TRANSPORT SYSTEM PERMEASE PROTEIN"/>
    <property type="match status" value="1"/>
</dbReference>
<organism evidence="7 8">
    <name type="scientific">Ignisphaera cupida</name>
    <dbReference type="NCBI Taxonomy" id="3050454"/>
    <lineage>
        <taxon>Archaea</taxon>
        <taxon>Thermoproteota</taxon>
        <taxon>Thermoprotei</taxon>
        <taxon>Desulfurococcales</taxon>
        <taxon>Desulfurococcaceae</taxon>
        <taxon>Ignisphaera</taxon>
    </lineage>
</organism>
<dbReference type="InterPro" id="IPR000515">
    <property type="entry name" value="MetI-like"/>
</dbReference>
<dbReference type="RefSeq" id="WP_285274434.1">
    <property type="nucleotide sequence ID" value="NZ_JASNVW010000008.1"/>
</dbReference>
<evidence type="ECO:0000259" key="6">
    <source>
        <dbReference type="PROSITE" id="PS50928"/>
    </source>
</evidence>
<name>A0ABD4Z8A8_9CREN</name>
<feature type="domain" description="ABC transmembrane type-1" evidence="6">
    <location>
        <begin position="101"/>
        <end position="314"/>
    </location>
</feature>
<evidence type="ECO:0000256" key="2">
    <source>
        <dbReference type="ARBA" id="ARBA00022692"/>
    </source>
</evidence>
<feature type="transmembrane region" description="Helical" evidence="5">
    <location>
        <begin position="105"/>
        <end position="129"/>
    </location>
</feature>
<gene>
    <name evidence="7" type="ORF">QPL79_08745</name>
</gene>
<feature type="transmembrane region" description="Helical" evidence="5">
    <location>
        <begin position="141"/>
        <end position="164"/>
    </location>
</feature>
<keyword evidence="5" id="KW-0813">Transport</keyword>
<feature type="transmembrane region" description="Helical" evidence="5">
    <location>
        <begin position="297"/>
        <end position="321"/>
    </location>
</feature>
<dbReference type="EMBL" id="JASNVW010000008">
    <property type="protein sequence ID" value="MDK6029450.1"/>
    <property type="molecule type" value="Genomic_DNA"/>
</dbReference>
<feature type="transmembrane region" description="Helical" evidence="5">
    <location>
        <begin position="9"/>
        <end position="29"/>
    </location>
</feature>
<keyword evidence="8" id="KW-1185">Reference proteome</keyword>